<evidence type="ECO:0000313" key="7">
    <source>
        <dbReference type="Proteomes" id="UP000738349"/>
    </source>
</evidence>
<dbReference type="PROSITE" id="PS00678">
    <property type="entry name" value="WD_REPEATS_1"/>
    <property type="match status" value="1"/>
</dbReference>
<dbReference type="Gene3D" id="3.40.50.300">
    <property type="entry name" value="P-loop containing nucleotide triphosphate hydrolases"/>
    <property type="match status" value="1"/>
</dbReference>
<dbReference type="PANTHER" id="PTHR10039:SF17">
    <property type="entry name" value="FUNGAL STAND N-TERMINAL GOODBYE DOMAIN-CONTAINING PROTEIN-RELATED"/>
    <property type="match status" value="1"/>
</dbReference>
<feature type="compositionally biased region" description="Low complexity" evidence="4">
    <location>
        <begin position="56"/>
        <end position="73"/>
    </location>
</feature>
<dbReference type="PROSITE" id="PS50837">
    <property type="entry name" value="NACHT"/>
    <property type="match status" value="1"/>
</dbReference>
<dbReference type="Gene3D" id="2.130.10.10">
    <property type="entry name" value="YVTN repeat-like/Quinoprotein amine dehydrogenase"/>
    <property type="match status" value="1"/>
</dbReference>
<feature type="region of interest" description="Disordered" evidence="4">
    <location>
        <begin position="1"/>
        <end position="84"/>
    </location>
</feature>
<dbReference type="PROSITE" id="PS50082">
    <property type="entry name" value="WD_REPEATS_2"/>
    <property type="match status" value="2"/>
</dbReference>
<dbReference type="SUPFAM" id="SSF50978">
    <property type="entry name" value="WD40 repeat-like"/>
    <property type="match status" value="1"/>
</dbReference>
<keyword evidence="7" id="KW-1185">Reference proteome</keyword>
<reference evidence="6" key="1">
    <citation type="journal article" date="2021" name="Nat. Commun.">
        <title>Genetic determinants of endophytism in the Arabidopsis root mycobiome.</title>
        <authorList>
            <person name="Mesny F."/>
            <person name="Miyauchi S."/>
            <person name="Thiergart T."/>
            <person name="Pickel B."/>
            <person name="Atanasova L."/>
            <person name="Karlsson M."/>
            <person name="Huettel B."/>
            <person name="Barry K.W."/>
            <person name="Haridas S."/>
            <person name="Chen C."/>
            <person name="Bauer D."/>
            <person name="Andreopoulos W."/>
            <person name="Pangilinan J."/>
            <person name="LaButti K."/>
            <person name="Riley R."/>
            <person name="Lipzen A."/>
            <person name="Clum A."/>
            <person name="Drula E."/>
            <person name="Henrissat B."/>
            <person name="Kohler A."/>
            <person name="Grigoriev I.V."/>
            <person name="Martin F.M."/>
            <person name="Hacquard S."/>
        </authorList>
    </citation>
    <scope>NUCLEOTIDE SEQUENCE</scope>
    <source>
        <strain evidence="6">MPI-CAGE-AT-0147</strain>
    </source>
</reference>
<dbReference type="InterPro" id="IPR056884">
    <property type="entry name" value="NPHP3-like_N"/>
</dbReference>
<dbReference type="InterPro" id="IPR007111">
    <property type="entry name" value="NACHT_NTPase"/>
</dbReference>
<proteinExistence type="predicted"/>
<dbReference type="Pfam" id="PF24883">
    <property type="entry name" value="NPHP3_N"/>
    <property type="match status" value="1"/>
</dbReference>
<feature type="non-terminal residue" evidence="6">
    <location>
        <position position="1032"/>
    </location>
</feature>
<name>A0A9P9IUB6_9HYPO</name>
<gene>
    <name evidence="6" type="ORF">EDB81DRAFT_659291</name>
</gene>
<dbReference type="Pfam" id="PF00400">
    <property type="entry name" value="WD40"/>
    <property type="match status" value="2"/>
</dbReference>
<feature type="region of interest" description="Disordered" evidence="4">
    <location>
        <begin position="118"/>
        <end position="147"/>
    </location>
</feature>
<evidence type="ECO:0000256" key="2">
    <source>
        <dbReference type="ARBA" id="ARBA00022737"/>
    </source>
</evidence>
<dbReference type="PROSITE" id="PS50294">
    <property type="entry name" value="WD_REPEATS_REGION"/>
    <property type="match status" value="2"/>
</dbReference>
<dbReference type="InterPro" id="IPR031359">
    <property type="entry name" value="NACHT_N"/>
</dbReference>
<dbReference type="OrthoDB" id="538223at2759"/>
<evidence type="ECO:0000259" key="5">
    <source>
        <dbReference type="PROSITE" id="PS50837"/>
    </source>
</evidence>
<dbReference type="AlphaFoldDB" id="A0A9P9IUB6"/>
<dbReference type="PANTHER" id="PTHR10039">
    <property type="entry name" value="AMELOGENIN"/>
    <property type="match status" value="1"/>
</dbReference>
<evidence type="ECO:0000256" key="4">
    <source>
        <dbReference type="SAM" id="MobiDB-lite"/>
    </source>
</evidence>
<evidence type="ECO:0000256" key="1">
    <source>
        <dbReference type="ARBA" id="ARBA00022574"/>
    </source>
</evidence>
<keyword evidence="2" id="KW-0677">Repeat</keyword>
<organism evidence="6 7">
    <name type="scientific">Dactylonectria macrodidyma</name>
    <dbReference type="NCBI Taxonomy" id="307937"/>
    <lineage>
        <taxon>Eukaryota</taxon>
        <taxon>Fungi</taxon>
        <taxon>Dikarya</taxon>
        <taxon>Ascomycota</taxon>
        <taxon>Pezizomycotina</taxon>
        <taxon>Sordariomycetes</taxon>
        <taxon>Hypocreomycetidae</taxon>
        <taxon>Hypocreales</taxon>
        <taxon>Nectriaceae</taxon>
        <taxon>Dactylonectria</taxon>
    </lineage>
</organism>
<dbReference type="InterPro" id="IPR015943">
    <property type="entry name" value="WD40/YVTN_repeat-like_dom_sf"/>
</dbReference>
<feature type="repeat" description="WD" evidence="3">
    <location>
        <begin position="1001"/>
        <end position="1032"/>
    </location>
</feature>
<dbReference type="Proteomes" id="UP000738349">
    <property type="component" value="Unassembled WGS sequence"/>
</dbReference>
<dbReference type="Pfam" id="PF17100">
    <property type="entry name" value="NACHT_N"/>
    <property type="match status" value="1"/>
</dbReference>
<dbReference type="InterPro" id="IPR001680">
    <property type="entry name" value="WD40_rpt"/>
</dbReference>
<dbReference type="SUPFAM" id="SSF52540">
    <property type="entry name" value="P-loop containing nucleoside triphosphate hydrolases"/>
    <property type="match status" value="1"/>
</dbReference>
<evidence type="ECO:0000313" key="6">
    <source>
        <dbReference type="EMBL" id="KAH7133727.1"/>
    </source>
</evidence>
<sequence>MAPNLFKSFRSKFKDSREPSPSEATPAPAAEPAKPSLSASTSESTSAPIPAPAPTATPKSLSTSQTTASQSPSEPVPTPQSTVSSEILQERLWNDAYDGLKAEEADVVETYEKVLSRQLHPADTASKEPASQKNEIRQTGEERSRQMQELVRLGLEKTAKNAGIKQGIEDGLAIATTVKGMVDKAIQAAPEAAVAWVGVCLALDILSNPITEAGINRRGLSYVVMRMDWYWNLAGLLLDKNRAAASSEGLRDELEKHIVGLYKKLLLYQMKSICIYHRNQALVFLRDMFKLDDWDGQLTDIKDAEVAVRKDSKQFNTEQIKSHLQVIADAAASQESKLDDIHTALLAQTTQQTKFQEQQAKFQEQQAKIRKDDNYNKCLHDLRETDPRDNKLRIQETKGGLLKDSYSWILDHADFKRWRNEPDSRLLWIKGDPGKGKTMLLCGIIDELDKEKTQAMSYFFCQATEPTLRNAAAVLRGIVYVLIDQLPSLVSYIPKKYSHVGKQLFEDEAAWSVLSKMLTTMLDDPILEGAILVIDALDECVTGLPQLLDFICETSSSASAKWVLSSRNWLNIEEKLDAVERIQLSLESNEASVSSAVRTFIGSKVEQLSREKKYDEKTRTAVLDYLVANCDDTFLWAALVCRELGDPKVRRWHTLTKLHTFPSGLDALYTRMMEYINESLDAEICNEILATVSTTYRPVTLKELTSLAESLQDFEEDIETLRELVWCCGSFLNIRNDSLYFIHQSAKDFIVNQASSQILPSGISHQHHVIFLRSLETLSRTLRRNMYDIEDLGTGIDDVSTPDPNPLEASTYSCLYWIDHLLESDSPDNQQIPEALEQDGPVHVYLQEKYLYWLEALSLLRSLSKGVKAVKSLKAMVSSPRPSGEVVDKGVLDLVHDAYRFILTNKHIVEIAPLQLYVSALMFVPSSSLLKDRFDMESPEWIVTKPKMEESWNSCLETIDAHGGSVSSIAFCAHSQKLASCASDSKVKIWDTNTGTCLQVLRGHTGTVTRVAFSPIKDAQRLASSSYDHTVK</sequence>
<dbReference type="SMART" id="SM00320">
    <property type="entry name" value="WD40"/>
    <property type="match status" value="2"/>
</dbReference>
<dbReference type="InterPro" id="IPR019775">
    <property type="entry name" value="WD40_repeat_CS"/>
</dbReference>
<feature type="domain" description="NACHT" evidence="5">
    <location>
        <begin position="425"/>
        <end position="567"/>
    </location>
</feature>
<feature type="compositionally biased region" description="Low complexity" evidence="4">
    <location>
        <begin position="21"/>
        <end position="48"/>
    </location>
</feature>
<dbReference type="InterPro" id="IPR027417">
    <property type="entry name" value="P-loop_NTPase"/>
</dbReference>
<dbReference type="EMBL" id="JAGMUV010000015">
    <property type="protein sequence ID" value="KAH7133727.1"/>
    <property type="molecule type" value="Genomic_DNA"/>
</dbReference>
<accession>A0A9P9IUB6</accession>
<protein>
    <recommendedName>
        <fullName evidence="5">NACHT domain-containing protein</fullName>
    </recommendedName>
</protein>
<evidence type="ECO:0000256" key="3">
    <source>
        <dbReference type="PROSITE-ProRule" id="PRU00221"/>
    </source>
</evidence>
<feature type="compositionally biased region" description="Basic and acidic residues" evidence="4">
    <location>
        <begin position="134"/>
        <end position="146"/>
    </location>
</feature>
<dbReference type="InterPro" id="IPR036322">
    <property type="entry name" value="WD40_repeat_dom_sf"/>
</dbReference>
<comment type="caution">
    <text evidence="6">The sequence shown here is derived from an EMBL/GenBank/DDBJ whole genome shotgun (WGS) entry which is preliminary data.</text>
</comment>
<feature type="repeat" description="WD" evidence="3">
    <location>
        <begin position="959"/>
        <end position="1000"/>
    </location>
</feature>
<keyword evidence="1 3" id="KW-0853">WD repeat</keyword>